<sequence length="214" mass="23864">MASTKTKRKPINAEQVGGKGSRQRAWEMIRKFGMETPFTTAKLSIKTNINEATLNTYLRSLELGGFLAGEMLTNTPVAAKKQWKLVRDNGIEAPRLTRDGKPLLQGMGTEALWRSMRIIGEFNYRELAAHASTSGTEVKDGTAKAYVGALFQAGYLTLTKEAQNARQGSIARYRLAAGKYTGPRPPMIQRTKSVYDPNLNEVVWEEQEKNHDDL</sequence>
<reference evidence="2 3" key="1">
    <citation type="submission" date="2019-12" db="EMBL/GenBank/DDBJ databases">
        <title>Novel species isolated from a subtropical stream in China.</title>
        <authorList>
            <person name="Lu H."/>
        </authorList>
    </citation>
    <scope>NUCLEOTIDE SEQUENCE [LARGE SCALE GENOMIC DNA]</scope>
    <source>
        <strain evidence="2 3">FT50W</strain>
    </source>
</reference>
<accession>A0A6L8MDU2</accession>
<proteinExistence type="predicted"/>
<dbReference type="EMBL" id="WWCP01000001">
    <property type="protein sequence ID" value="MYM80564.1"/>
    <property type="molecule type" value="Genomic_DNA"/>
</dbReference>
<comment type="caution">
    <text evidence="2">The sequence shown here is derived from an EMBL/GenBank/DDBJ whole genome shotgun (WGS) entry which is preliminary data.</text>
</comment>
<gene>
    <name evidence="2" type="ORF">GTP44_01140</name>
</gene>
<evidence type="ECO:0000313" key="3">
    <source>
        <dbReference type="Proteomes" id="UP000474565"/>
    </source>
</evidence>
<evidence type="ECO:0000256" key="1">
    <source>
        <dbReference type="SAM" id="MobiDB-lite"/>
    </source>
</evidence>
<organism evidence="2 3">
    <name type="scientific">Duganella lactea</name>
    <dbReference type="NCBI Taxonomy" id="2692173"/>
    <lineage>
        <taxon>Bacteria</taxon>
        <taxon>Pseudomonadati</taxon>
        <taxon>Pseudomonadota</taxon>
        <taxon>Betaproteobacteria</taxon>
        <taxon>Burkholderiales</taxon>
        <taxon>Oxalobacteraceae</taxon>
        <taxon>Telluria group</taxon>
        <taxon>Duganella</taxon>
    </lineage>
</organism>
<dbReference type="Proteomes" id="UP000474565">
    <property type="component" value="Unassembled WGS sequence"/>
</dbReference>
<feature type="region of interest" description="Disordered" evidence="1">
    <location>
        <begin position="1"/>
        <end position="22"/>
    </location>
</feature>
<dbReference type="RefSeq" id="WP_161017973.1">
    <property type="nucleotide sequence ID" value="NZ_WWCP01000001.1"/>
</dbReference>
<protein>
    <submittedName>
        <fullName evidence="2">Uncharacterized protein</fullName>
    </submittedName>
</protein>
<name>A0A6L8MDU2_9BURK</name>
<dbReference type="AlphaFoldDB" id="A0A6L8MDU2"/>
<evidence type="ECO:0000313" key="2">
    <source>
        <dbReference type="EMBL" id="MYM80564.1"/>
    </source>
</evidence>
<feature type="compositionally biased region" description="Basic residues" evidence="1">
    <location>
        <begin position="1"/>
        <end position="10"/>
    </location>
</feature>